<dbReference type="EMBL" id="JAPEVB010000001">
    <property type="protein sequence ID" value="KAJ4397088.1"/>
    <property type="molecule type" value="Genomic_DNA"/>
</dbReference>
<proteinExistence type="inferred from homology"/>
<comment type="caution">
    <text evidence="4">The sequence shown here is derived from an EMBL/GenBank/DDBJ whole genome shotgun (WGS) entry which is preliminary data.</text>
</comment>
<gene>
    <name evidence="4" type="ORF">N0V93_001312</name>
</gene>
<dbReference type="PRINTS" id="PR00081">
    <property type="entry name" value="GDHRDH"/>
</dbReference>
<protein>
    <submittedName>
        <fullName evidence="4">Uncharacterized protein</fullName>
    </submittedName>
</protein>
<evidence type="ECO:0000313" key="4">
    <source>
        <dbReference type="EMBL" id="KAJ4397088.1"/>
    </source>
</evidence>
<keyword evidence="5" id="KW-1185">Reference proteome</keyword>
<dbReference type="GO" id="GO:0006654">
    <property type="term" value="P:phosphatidic acid biosynthetic process"/>
    <property type="evidence" value="ECO:0007669"/>
    <property type="project" value="TreeGrafter"/>
</dbReference>
<dbReference type="PANTHER" id="PTHR44169">
    <property type="entry name" value="NADPH-DEPENDENT 1-ACYLDIHYDROXYACETONE PHOSPHATE REDUCTASE"/>
    <property type="match status" value="1"/>
</dbReference>
<dbReference type="GO" id="GO:0005811">
    <property type="term" value="C:lipid droplet"/>
    <property type="evidence" value="ECO:0007669"/>
    <property type="project" value="TreeGrafter"/>
</dbReference>
<dbReference type="PRINTS" id="PR00080">
    <property type="entry name" value="SDRFAMILY"/>
</dbReference>
<sequence>MSKKTVLITGCSEGGIGAALAKAFHAKGYHVYATLRNPSKAGSLEGVEGIEIATLDVTKKDSIEQCVQQIKTKTGGTLDVLVNNAGADCTMPLLDVSLEEAKALYDLNVWGVLALTQAFAPMLIKARGTVVNINSVAAQLILAWGGIYFSSKAAANSISETLRIEMKPLGVRVVTAMVGAVTTPIHDNSGDLKLPEHSYYQKAREEIWDQRRGAKKPASQSADKVAKNIVHDVVRGKSGQIWRGGLATVCGILPFLPKRIVEFSMNSVMDRGLSKVRLNTA</sequence>
<dbReference type="GO" id="GO:0019433">
    <property type="term" value="P:triglyceride catabolic process"/>
    <property type="evidence" value="ECO:0007669"/>
    <property type="project" value="TreeGrafter"/>
</dbReference>
<keyword evidence="2" id="KW-0560">Oxidoreductase</keyword>
<name>A0A9W8Z3N5_9PEZI</name>
<dbReference type="InterPro" id="IPR036291">
    <property type="entry name" value="NAD(P)-bd_dom_sf"/>
</dbReference>
<accession>A0A9W8Z3N5</accession>
<evidence type="ECO:0000256" key="2">
    <source>
        <dbReference type="ARBA" id="ARBA00023002"/>
    </source>
</evidence>
<dbReference type="SUPFAM" id="SSF51735">
    <property type="entry name" value="NAD(P)-binding Rossmann-fold domains"/>
    <property type="match status" value="1"/>
</dbReference>
<dbReference type="Proteomes" id="UP001140453">
    <property type="component" value="Unassembled WGS sequence"/>
</dbReference>
<dbReference type="GO" id="GO:0000140">
    <property type="term" value="F:acylglycerone-phosphate reductase (NADP+) activity"/>
    <property type="evidence" value="ECO:0007669"/>
    <property type="project" value="TreeGrafter"/>
</dbReference>
<organism evidence="4 5">
    <name type="scientific">Gnomoniopsis smithogilvyi</name>
    <dbReference type="NCBI Taxonomy" id="1191159"/>
    <lineage>
        <taxon>Eukaryota</taxon>
        <taxon>Fungi</taxon>
        <taxon>Dikarya</taxon>
        <taxon>Ascomycota</taxon>
        <taxon>Pezizomycotina</taxon>
        <taxon>Sordariomycetes</taxon>
        <taxon>Sordariomycetidae</taxon>
        <taxon>Diaporthales</taxon>
        <taxon>Gnomoniaceae</taxon>
        <taxon>Gnomoniopsis</taxon>
    </lineage>
</organism>
<reference evidence="4" key="1">
    <citation type="submission" date="2022-10" db="EMBL/GenBank/DDBJ databases">
        <title>Tapping the CABI collections for fungal endophytes: first genome assemblies for Collariella, Neodidymelliopsis, Ascochyta clinopodiicola, Didymella pomorum, Didymosphaeria variabile, Neocosmospora piperis and Neocucurbitaria cava.</title>
        <authorList>
            <person name="Hill R."/>
        </authorList>
    </citation>
    <scope>NUCLEOTIDE SEQUENCE</scope>
    <source>
        <strain evidence="4">IMI 355082</strain>
    </source>
</reference>
<dbReference type="Pfam" id="PF00106">
    <property type="entry name" value="adh_short"/>
    <property type="match status" value="1"/>
</dbReference>
<dbReference type="Gene3D" id="3.40.50.720">
    <property type="entry name" value="NAD(P)-binding Rossmann-like Domain"/>
    <property type="match status" value="1"/>
</dbReference>
<comment type="similarity">
    <text evidence="1 3">Belongs to the short-chain dehydrogenases/reductases (SDR) family.</text>
</comment>
<evidence type="ECO:0000256" key="1">
    <source>
        <dbReference type="ARBA" id="ARBA00006484"/>
    </source>
</evidence>
<dbReference type="OrthoDB" id="2102561at2759"/>
<dbReference type="GO" id="GO:0004806">
    <property type="term" value="F:triacylglycerol lipase activity"/>
    <property type="evidence" value="ECO:0007669"/>
    <property type="project" value="TreeGrafter"/>
</dbReference>
<evidence type="ECO:0000256" key="3">
    <source>
        <dbReference type="RuleBase" id="RU000363"/>
    </source>
</evidence>
<dbReference type="CDD" id="cd05374">
    <property type="entry name" value="17beta-HSD-like_SDR_c"/>
    <property type="match status" value="1"/>
</dbReference>
<dbReference type="GO" id="GO:0005783">
    <property type="term" value="C:endoplasmic reticulum"/>
    <property type="evidence" value="ECO:0007669"/>
    <property type="project" value="TreeGrafter"/>
</dbReference>
<evidence type="ECO:0000313" key="5">
    <source>
        <dbReference type="Proteomes" id="UP001140453"/>
    </source>
</evidence>
<dbReference type="InterPro" id="IPR002347">
    <property type="entry name" value="SDR_fam"/>
</dbReference>
<dbReference type="AlphaFoldDB" id="A0A9W8Z3N5"/>
<dbReference type="PANTHER" id="PTHR44169:SF6">
    <property type="entry name" value="NADPH-DEPENDENT 1-ACYLDIHYDROXYACETONE PHOSPHATE REDUCTASE"/>
    <property type="match status" value="1"/>
</dbReference>